<dbReference type="Proteomes" id="UP000605846">
    <property type="component" value="Unassembled WGS sequence"/>
</dbReference>
<dbReference type="CDD" id="cd01851">
    <property type="entry name" value="GBP"/>
    <property type="match status" value="1"/>
</dbReference>
<evidence type="ECO:0000256" key="1">
    <source>
        <dbReference type="ARBA" id="ARBA00004477"/>
    </source>
</evidence>
<feature type="compositionally biased region" description="Basic and acidic residues" evidence="10">
    <location>
        <begin position="516"/>
        <end position="533"/>
    </location>
</feature>
<dbReference type="FunFam" id="3.40.50.300:FF:000727">
    <property type="entry name" value="Protein SEY1 homolog"/>
    <property type="match status" value="1"/>
</dbReference>
<dbReference type="Pfam" id="PF20428">
    <property type="entry name" value="Sey1_3HB"/>
    <property type="match status" value="1"/>
</dbReference>
<dbReference type="PROSITE" id="PS51715">
    <property type="entry name" value="G_GB1_RHD3"/>
    <property type="match status" value="1"/>
</dbReference>
<keyword evidence="2" id="KW-0812">Transmembrane</keyword>
<keyword evidence="13" id="KW-1185">Reference proteome</keyword>
<keyword evidence="4" id="KW-0378">Hydrolase</keyword>
<name>A0A8H7EUV9_9FUNG</name>
<evidence type="ECO:0000256" key="5">
    <source>
        <dbReference type="ARBA" id="ARBA00022824"/>
    </source>
</evidence>
<dbReference type="InterPro" id="IPR027417">
    <property type="entry name" value="P-loop_NTPase"/>
</dbReference>
<dbReference type="SUPFAM" id="SSF52540">
    <property type="entry name" value="P-loop containing nucleoside triphosphate hydrolases"/>
    <property type="match status" value="1"/>
</dbReference>
<proteinExistence type="inferred from homology"/>
<keyword evidence="5" id="KW-0256">Endoplasmic reticulum</keyword>
<sequence>MYPIPRSNNTSQILTKSWDDDTESIPLLQLVDEHHNFKYVPPETKREKTTYQYAYHNYSKKLPMYIGRWGLDNVGLEYNVVAILGSQSAGKSTLLNYLFGTSFDVMEQMERQQTTKGIWLSHGKGTRVLVLDVEGSDGHEHGDDKDFERKSALFCMATCEVVILNFWEHQVGLYEGANFGTFRTVFEVNLELFQNRKGRGKTLLMVIIRDYTGNTPLDNLKEILQTNFERIWNELPKPERLEGCKIQDYFDFTYTGLPHKIFVPEQFAQKVAQLRHRQVAYNGKKDPDVRITAEDYYEYTFGIWEQIQKSKAIDLPPQEVLLARHRCNEIFNESFQVFSESVLCMKNTIYGTEEIIPNLGKQMERLRRETIESFEQKASQYREDVCQKKKTSLLTKLDRELHECFVGQLKNLRKKAVAKFNEDLKDELSKPLHSFDTAVKYCMKTSDGYFLSFAEATVVPETGWSYNSEHELLQEELRKEQHQREKEAQELVAFQARLREEQERCEREEQERRAMEARLQEERGQREQEHQERLAVQARLGDEQQESKRAEEERLYLEACLQRDQQLHKQEREEQLRMEDATRRIQGELDQKHRELIELQIRNRRSGFSLGRLVGFVGAAAAATVAIVTGQSELLAAIPAILSIPSTQQQ</sequence>
<evidence type="ECO:0000259" key="11">
    <source>
        <dbReference type="PROSITE" id="PS51715"/>
    </source>
</evidence>
<comment type="caution">
    <text evidence="12">The sequence shown here is derived from an EMBL/GenBank/DDBJ whole genome shotgun (WGS) entry which is preliminary data.</text>
</comment>
<feature type="region of interest" description="Disordered" evidence="10">
    <location>
        <begin position="516"/>
        <end position="548"/>
    </location>
</feature>
<organism evidence="12 13">
    <name type="scientific">Apophysomyces ossiformis</name>
    <dbReference type="NCBI Taxonomy" id="679940"/>
    <lineage>
        <taxon>Eukaryota</taxon>
        <taxon>Fungi</taxon>
        <taxon>Fungi incertae sedis</taxon>
        <taxon>Mucoromycota</taxon>
        <taxon>Mucoromycotina</taxon>
        <taxon>Mucoromycetes</taxon>
        <taxon>Mucorales</taxon>
        <taxon>Mucorineae</taxon>
        <taxon>Mucoraceae</taxon>
        <taxon>Apophysomyces</taxon>
    </lineage>
</organism>
<dbReference type="GO" id="GO:0003924">
    <property type="term" value="F:GTPase activity"/>
    <property type="evidence" value="ECO:0007669"/>
    <property type="project" value="TreeGrafter"/>
</dbReference>
<gene>
    <name evidence="12" type="primary">SEY1_4</name>
    <name evidence="12" type="ORF">EC973_004589</name>
</gene>
<evidence type="ECO:0000256" key="10">
    <source>
        <dbReference type="SAM" id="MobiDB-lite"/>
    </source>
</evidence>
<dbReference type="EMBL" id="JABAYA010000026">
    <property type="protein sequence ID" value="KAF7729333.1"/>
    <property type="molecule type" value="Genomic_DNA"/>
</dbReference>
<keyword evidence="7" id="KW-0342">GTP-binding</keyword>
<dbReference type="AlphaFoldDB" id="A0A8H7EUV9"/>
<comment type="similarity">
    <text evidence="9">Belongs to the TRAFAC class dynamin-like GTPase superfamily. GB1/RHD3 GTPase family.</text>
</comment>
<evidence type="ECO:0000256" key="3">
    <source>
        <dbReference type="ARBA" id="ARBA00022741"/>
    </source>
</evidence>
<dbReference type="InterPro" id="IPR008803">
    <property type="entry name" value="RHD3/Sey1"/>
</dbReference>
<dbReference type="InterPro" id="IPR030386">
    <property type="entry name" value="G_GB1_RHD3_dom"/>
</dbReference>
<dbReference type="InterPro" id="IPR046758">
    <property type="entry name" value="Sey1/RHD3-like_3HB"/>
</dbReference>
<dbReference type="Pfam" id="PF05879">
    <property type="entry name" value="RHD3_GTPase"/>
    <property type="match status" value="1"/>
</dbReference>
<dbReference type="PANTHER" id="PTHR45923">
    <property type="entry name" value="PROTEIN SEY1"/>
    <property type="match status" value="1"/>
</dbReference>
<evidence type="ECO:0000256" key="8">
    <source>
        <dbReference type="ARBA" id="ARBA00023136"/>
    </source>
</evidence>
<evidence type="ECO:0000256" key="7">
    <source>
        <dbReference type="ARBA" id="ARBA00023134"/>
    </source>
</evidence>
<evidence type="ECO:0000256" key="6">
    <source>
        <dbReference type="ARBA" id="ARBA00022989"/>
    </source>
</evidence>
<dbReference type="GO" id="GO:0005525">
    <property type="term" value="F:GTP binding"/>
    <property type="evidence" value="ECO:0007669"/>
    <property type="project" value="UniProtKB-KW"/>
</dbReference>
<dbReference type="PANTHER" id="PTHR45923:SF2">
    <property type="entry name" value="PROTEIN SEY1"/>
    <property type="match status" value="1"/>
</dbReference>
<evidence type="ECO:0000313" key="13">
    <source>
        <dbReference type="Proteomes" id="UP000605846"/>
    </source>
</evidence>
<keyword evidence="3" id="KW-0547">Nucleotide-binding</keyword>
<comment type="subcellular location">
    <subcellularLocation>
        <location evidence="1">Endoplasmic reticulum membrane</location>
        <topology evidence="1">Multi-pass membrane protein</topology>
    </subcellularLocation>
</comment>
<evidence type="ECO:0000256" key="4">
    <source>
        <dbReference type="ARBA" id="ARBA00022801"/>
    </source>
</evidence>
<keyword evidence="8" id="KW-0472">Membrane</keyword>
<evidence type="ECO:0000313" key="12">
    <source>
        <dbReference type="EMBL" id="KAF7729333.1"/>
    </source>
</evidence>
<dbReference type="OrthoDB" id="1597724at2759"/>
<dbReference type="Gene3D" id="3.40.50.300">
    <property type="entry name" value="P-loop containing nucleotide triphosphate hydrolases"/>
    <property type="match status" value="1"/>
</dbReference>
<evidence type="ECO:0000256" key="2">
    <source>
        <dbReference type="ARBA" id="ARBA00022692"/>
    </source>
</evidence>
<accession>A0A8H7EUV9</accession>
<evidence type="ECO:0000256" key="9">
    <source>
        <dbReference type="PROSITE-ProRule" id="PRU01052"/>
    </source>
</evidence>
<reference evidence="12" key="1">
    <citation type="submission" date="2020-01" db="EMBL/GenBank/DDBJ databases">
        <title>Genome Sequencing of Three Apophysomyces-Like Fungal Strains Confirms a Novel Fungal Genus in the Mucoromycota with divergent Burkholderia-like Endosymbiotic Bacteria.</title>
        <authorList>
            <person name="Stajich J.E."/>
            <person name="Macias A.M."/>
            <person name="Carter-House D."/>
            <person name="Lovett B."/>
            <person name="Kasson L.R."/>
            <person name="Berry K."/>
            <person name="Grigoriev I."/>
            <person name="Chang Y."/>
            <person name="Spatafora J."/>
            <person name="Kasson M.T."/>
        </authorList>
    </citation>
    <scope>NUCLEOTIDE SEQUENCE</scope>
    <source>
        <strain evidence="12">NRRL A-21654</strain>
    </source>
</reference>
<dbReference type="GO" id="GO:0005789">
    <property type="term" value="C:endoplasmic reticulum membrane"/>
    <property type="evidence" value="ECO:0007669"/>
    <property type="project" value="UniProtKB-SubCell"/>
</dbReference>
<dbReference type="GO" id="GO:0016320">
    <property type="term" value="P:endoplasmic reticulum membrane fusion"/>
    <property type="evidence" value="ECO:0007669"/>
    <property type="project" value="TreeGrafter"/>
</dbReference>
<feature type="domain" description="GB1/RHD3-type G" evidence="11">
    <location>
        <begin position="75"/>
        <end position="297"/>
    </location>
</feature>
<protein>
    <submittedName>
        <fullName evidence="12">Dynamin-like GTPase that mediates homotypic ER fusion</fullName>
    </submittedName>
</protein>
<keyword evidence="6" id="KW-1133">Transmembrane helix</keyword>